<proteinExistence type="predicted"/>
<dbReference type="InterPro" id="IPR052519">
    <property type="entry name" value="Euk-type_GlcNAc_Kinase"/>
</dbReference>
<sequence>MFVLAIDGGGTKTCAVISDEGGHIHAMVTVGKSNPTTMSQKEFEQVIDQVLIILKSQNPTAFVQIASCFAGMAGVKEKQYDSILIDVLHSHLPKEATIEIANDATNALYAGTLGSEGIVQIAGTGAITLGLDDQHNIVRTSGWGYLFDDEGSGYDLGVQALKAVFKAYDGRGYQTNLTARLCQHFQVDAVPQIIDQVYGEGHPRAIISPLSMYVSEEALKGDIVARIIIQKACEKYFQSIKACLDQMTWSKDKIPVVLAGGVFSNVELFIPILQKLAQKEVVEIQFYPSLMPPIGGAVVGGLKNCGQYIDSHFVEMFNEQMLRSGSEV</sequence>
<dbReference type="SUPFAM" id="SSF53067">
    <property type="entry name" value="Actin-like ATPase domain"/>
    <property type="match status" value="2"/>
</dbReference>
<comment type="caution">
    <text evidence="2">The sequence shown here is derived from an EMBL/GenBank/DDBJ whole genome shotgun (WGS) entry which is preliminary data.</text>
</comment>
<dbReference type="PATRIC" id="fig|263475.3.peg.1998"/>
<dbReference type="RefSeq" id="WP_083446147.1">
    <property type="nucleotide sequence ID" value="NZ_LILB01000001.1"/>
</dbReference>
<keyword evidence="3" id="KW-1185">Reference proteome</keyword>
<dbReference type="InterPro" id="IPR002731">
    <property type="entry name" value="ATPase_BadF"/>
</dbReference>
<evidence type="ECO:0000259" key="1">
    <source>
        <dbReference type="Pfam" id="PF01869"/>
    </source>
</evidence>
<dbReference type="Gene3D" id="3.30.420.40">
    <property type="match status" value="2"/>
</dbReference>
<dbReference type="CDD" id="cd24007">
    <property type="entry name" value="ASKHA_NBD_eukNAGK-like"/>
    <property type="match status" value="1"/>
</dbReference>
<dbReference type="InterPro" id="IPR043129">
    <property type="entry name" value="ATPase_NBD"/>
</dbReference>
<name>A0A0M0LMH7_9BACL</name>
<dbReference type="AlphaFoldDB" id="A0A0M0LMH7"/>
<dbReference type="EMBL" id="LILB01000001">
    <property type="protein sequence ID" value="KOO52280.1"/>
    <property type="molecule type" value="Genomic_DNA"/>
</dbReference>
<dbReference type="PANTHER" id="PTHR43190">
    <property type="entry name" value="N-ACETYL-D-GLUCOSAMINE KINASE"/>
    <property type="match status" value="1"/>
</dbReference>
<feature type="domain" description="ATPase BadF/BadG/BcrA/BcrD type" evidence="1">
    <location>
        <begin position="6"/>
        <end position="299"/>
    </location>
</feature>
<dbReference type="Proteomes" id="UP000036867">
    <property type="component" value="Unassembled WGS sequence"/>
</dbReference>
<evidence type="ECO:0000313" key="3">
    <source>
        <dbReference type="Proteomes" id="UP000036867"/>
    </source>
</evidence>
<dbReference type="STRING" id="263475.AMD00_07710"/>
<dbReference type="PANTHER" id="PTHR43190:SF3">
    <property type="entry name" value="N-ACETYL-D-GLUCOSAMINE KINASE"/>
    <property type="match status" value="1"/>
</dbReference>
<protein>
    <recommendedName>
        <fullName evidence="1">ATPase BadF/BadG/BcrA/BcrD type domain-containing protein</fullName>
    </recommendedName>
</protein>
<gene>
    <name evidence="2" type="ORF">AMD00_07710</name>
</gene>
<evidence type="ECO:0000313" key="2">
    <source>
        <dbReference type="EMBL" id="KOO52280.1"/>
    </source>
</evidence>
<dbReference type="GeneID" id="301135988"/>
<dbReference type="Pfam" id="PF01869">
    <property type="entry name" value="BcrAD_BadFG"/>
    <property type="match status" value="1"/>
</dbReference>
<reference evidence="3" key="1">
    <citation type="submission" date="2015-08" db="EMBL/GenBank/DDBJ databases">
        <title>Fjat-10028 dsm 16317.</title>
        <authorList>
            <person name="Liu B."/>
            <person name="Wang J."/>
            <person name="Zhu Y."/>
            <person name="Liu G."/>
            <person name="Chen Q."/>
            <person name="Chen Z."/>
            <person name="Lan J."/>
            <person name="Che J."/>
            <person name="Ge C."/>
            <person name="Shi H."/>
            <person name="Pan Z."/>
            <person name="Liu X."/>
        </authorList>
    </citation>
    <scope>NUCLEOTIDE SEQUENCE [LARGE SCALE GENOMIC DNA]</scope>
    <source>
        <strain evidence="3">DSM 16317</strain>
    </source>
</reference>
<accession>A0A0M0LMH7</accession>
<organism evidence="2 3">
    <name type="scientific">Viridibacillus arvi</name>
    <dbReference type="NCBI Taxonomy" id="263475"/>
    <lineage>
        <taxon>Bacteria</taxon>
        <taxon>Bacillati</taxon>
        <taxon>Bacillota</taxon>
        <taxon>Bacilli</taxon>
        <taxon>Bacillales</taxon>
        <taxon>Caryophanaceae</taxon>
        <taxon>Viridibacillus</taxon>
    </lineage>
</organism>
<dbReference type="OrthoDB" id="9772633at2"/>